<comment type="caution">
    <text evidence="2">The sequence shown here is derived from an EMBL/GenBank/DDBJ whole genome shotgun (WGS) entry which is preliminary data.</text>
</comment>
<dbReference type="Pfam" id="PF04307">
    <property type="entry name" value="YdjM"/>
    <property type="match status" value="1"/>
</dbReference>
<reference evidence="2 3" key="1">
    <citation type="submission" date="2020-08" db="EMBL/GenBank/DDBJ databases">
        <title>Sequencing the genomes of 1000 actinobacteria strains.</title>
        <authorList>
            <person name="Klenk H.-P."/>
        </authorList>
    </citation>
    <scope>NUCLEOTIDE SEQUENCE [LARGE SCALE GENOMIC DNA]</scope>
    <source>
        <strain evidence="2 3">DSM 102030</strain>
    </source>
</reference>
<keyword evidence="3" id="KW-1185">Reference proteome</keyword>
<keyword evidence="2" id="KW-0378">Hydrolase</keyword>
<keyword evidence="1" id="KW-0812">Transmembrane</keyword>
<feature type="transmembrane region" description="Helical" evidence="1">
    <location>
        <begin position="155"/>
        <end position="174"/>
    </location>
</feature>
<protein>
    <submittedName>
        <fullName evidence="2">Membrane-bound metal-dependent hydrolase YbcI (DUF457 family)</fullName>
    </submittedName>
</protein>
<evidence type="ECO:0000313" key="2">
    <source>
        <dbReference type="EMBL" id="MBB4931356.1"/>
    </source>
</evidence>
<dbReference type="EMBL" id="JACHJT010000001">
    <property type="protein sequence ID" value="MBB4931356.1"/>
    <property type="molecule type" value="Genomic_DNA"/>
</dbReference>
<keyword evidence="1" id="KW-1133">Transmembrane helix</keyword>
<name>A0A7W7RG36_9ACTN</name>
<dbReference type="InterPro" id="IPR007404">
    <property type="entry name" value="YdjM-like"/>
</dbReference>
<keyword evidence="1" id="KW-0472">Membrane</keyword>
<evidence type="ECO:0000256" key="1">
    <source>
        <dbReference type="SAM" id="Phobius"/>
    </source>
</evidence>
<organism evidence="2 3">
    <name type="scientific">Lipingzhangella halophila</name>
    <dbReference type="NCBI Taxonomy" id="1783352"/>
    <lineage>
        <taxon>Bacteria</taxon>
        <taxon>Bacillati</taxon>
        <taxon>Actinomycetota</taxon>
        <taxon>Actinomycetes</taxon>
        <taxon>Streptosporangiales</taxon>
        <taxon>Nocardiopsidaceae</taxon>
        <taxon>Lipingzhangella</taxon>
    </lineage>
</organism>
<dbReference type="GO" id="GO:0016787">
    <property type="term" value="F:hydrolase activity"/>
    <property type="evidence" value="ECO:0007669"/>
    <property type="project" value="UniProtKB-KW"/>
</dbReference>
<feature type="transmembrane region" description="Helical" evidence="1">
    <location>
        <begin position="109"/>
        <end position="134"/>
    </location>
</feature>
<accession>A0A7W7RG36</accession>
<gene>
    <name evidence="2" type="ORF">F4561_002176</name>
</gene>
<sequence>MMASSHSATGALAGVATTGAIAPLLGSTTDVVTLAVGAAVGAGAALLPDLDHPEATATRSQGPITAWACTGLRALSSAVWMATRTPADYGGYQDGAGAHRHLTHTLPAAVVAGVLVWAAALHSYGMAAVLWLLISLGLRGLGQCLTGRDRRSLSQWTTVSLGAGLATVVVMVVAPPAPSLLGAVVAVGMGAHILGDWLTPQGVPLTWPLRRRGKRWWMYRSPVAFKADDECWQEKAVQWVCWSGTPLTAAWAIV</sequence>
<dbReference type="RefSeq" id="WP_184577413.1">
    <property type="nucleotide sequence ID" value="NZ_JACHJT010000001.1"/>
</dbReference>
<proteinExistence type="predicted"/>
<evidence type="ECO:0000313" key="3">
    <source>
        <dbReference type="Proteomes" id="UP000523007"/>
    </source>
</evidence>
<dbReference type="Proteomes" id="UP000523007">
    <property type="component" value="Unassembled WGS sequence"/>
</dbReference>
<dbReference type="AlphaFoldDB" id="A0A7W7RG36"/>